<dbReference type="EMBL" id="JAVDRF010000003">
    <property type="protein sequence ID" value="MDR6535781.1"/>
    <property type="molecule type" value="Genomic_DNA"/>
</dbReference>
<feature type="compositionally biased region" description="Low complexity" evidence="1">
    <location>
        <begin position="100"/>
        <end position="112"/>
    </location>
</feature>
<name>A0ABU1NCL4_9BURK</name>
<evidence type="ECO:0000313" key="3">
    <source>
        <dbReference type="Proteomes" id="UP001184230"/>
    </source>
</evidence>
<accession>A0ABU1NCL4</accession>
<feature type="compositionally biased region" description="Pro residues" evidence="1">
    <location>
        <begin position="79"/>
        <end position="99"/>
    </location>
</feature>
<dbReference type="Pfam" id="PF11306">
    <property type="entry name" value="DUF3108"/>
    <property type="match status" value="1"/>
</dbReference>
<reference evidence="2 3" key="1">
    <citation type="submission" date="2023-07" db="EMBL/GenBank/DDBJ databases">
        <title>Sorghum-associated microbial communities from plants grown in Nebraska, USA.</title>
        <authorList>
            <person name="Schachtman D."/>
        </authorList>
    </citation>
    <scope>NUCLEOTIDE SEQUENCE [LARGE SCALE GENOMIC DNA]</scope>
    <source>
        <strain evidence="2 3">DS1781</strain>
    </source>
</reference>
<dbReference type="Proteomes" id="UP001184230">
    <property type="component" value="Unassembled WGS sequence"/>
</dbReference>
<proteinExistence type="predicted"/>
<organism evidence="2 3">
    <name type="scientific">Variovorax soli</name>
    <dbReference type="NCBI Taxonomy" id="376815"/>
    <lineage>
        <taxon>Bacteria</taxon>
        <taxon>Pseudomonadati</taxon>
        <taxon>Pseudomonadota</taxon>
        <taxon>Betaproteobacteria</taxon>
        <taxon>Burkholderiales</taxon>
        <taxon>Comamonadaceae</taxon>
        <taxon>Variovorax</taxon>
    </lineage>
</organism>
<protein>
    <recommendedName>
        <fullName evidence="4">DUF3108 domain-containing protein</fullName>
    </recommendedName>
</protein>
<evidence type="ECO:0000256" key="1">
    <source>
        <dbReference type="SAM" id="MobiDB-lite"/>
    </source>
</evidence>
<keyword evidence="3" id="KW-1185">Reference proteome</keyword>
<evidence type="ECO:0000313" key="2">
    <source>
        <dbReference type="EMBL" id="MDR6535781.1"/>
    </source>
</evidence>
<dbReference type="InterPro" id="IPR021457">
    <property type="entry name" value="DUF3108"/>
</dbReference>
<gene>
    <name evidence="2" type="ORF">J2739_001551</name>
</gene>
<dbReference type="RefSeq" id="WP_309900201.1">
    <property type="nucleotide sequence ID" value="NZ_JAVDRF010000003.1"/>
</dbReference>
<evidence type="ECO:0008006" key="4">
    <source>
        <dbReference type="Google" id="ProtNLM"/>
    </source>
</evidence>
<feature type="region of interest" description="Disordered" evidence="1">
    <location>
        <begin position="75"/>
        <end position="170"/>
    </location>
</feature>
<feature type="region of interest" description="Disordered" evidence="1">
    <location>
        <begin position="1"/>
        <end position="21"/>
    </location>
</feature>
<feature type="compositionally biased region" description="Low complexity" evidence="1">
    <location>
        <begin position="120"/>
        <end position="164"/>
    </location>
</feature>
<comment type="caution">
    <text evidence="2">The sequence shown here is derived from an EMBL/GenBank/DDBJ whole genome shotgun (WGS) entry which is preliminary data.</text>
</comment>
<sequence>MAAASDPLPMHPRFAAPAPPSVPRPPWRVLLLLAAAVLLAHLALLGLAPLAGGPHPSPLAGKFITRTIVVAPPAAAPAEAPPPPAAKPAPPRPARPKPAPRSVAPAASNSVPPERPAAEPPASAAAEAPAEPGPAEAAPGAATGDPAGTGSAPAAAAGSGATPGQAEAPAPIHIPGSVQLAFAVTGQIGTAPMQGVFGKLLWQQDGQQYDAQLALNFLFKTLRSQHSHGAIGPGGIEPARFSDTRRNEVAAHFLREQGQVVFSNNAPSAPLLPGAQDRLSVILQLGALMAGDPGRYPPGAAFAIQTVGPRDADLWIFKVEEDEHLTLPAGEFNARKVTRNPRKPYDDKVELWIAPELGYLPVRIRQTQANGDFADFQLREAQGARP</sequence>